<feature type="transmembrane region" description="Helical" evidence="6">
    <location>
        <begin position="68"/>
        <end position="89"/>
    </location>
</feature>
<protein>
    <recommendedName>
        <fullName evidence="7">GtrA/DPMS transmembrane domain-containing protein</fullName>
    </recommendedName>
</protein>
<evidence type="ECO:0000256" key="6">
    <source>
        <dbReference type="SAM" id="Phobius"/>
    </source>
</evidence>
<comment type="similarity">
    <text evidence="2">Belongs to the GtrA family.</text>
</comment>
<name>A0A1J4VFH5_9BACT</name>
<evidence type="ECO:0000256" key="3">
    <source>
        <dbReference type="ARBA" id="ARBA00022692"/>
    </source>
</evidence>
<comment type="subcellular location">
    <subcellularLocation>
        <location evidence="1">Membrane</location>
        <topology evidence="1">Multi-pass membrane protein</topology>
    </subcellularLocation>
</comment>
<feature type="transmembrane region" description="Helical" evidence="6">
    <location>
        <begin position="7"/>
        <end position="24"/>
    </location>
</feature>
<evidence type="ECO:0000256" key="1">
    <source>
        <dbReference type="ARBA" id="ARBA00004141"/>
    </source>
</evidence>
<dbReference type="InterPro" id="IPR051401">
    <property type="entry name" value="GtrA_CellWall_Glycosyl"/>
</dbReference>
<organism evidence="8 9">
    <name type="scientific">Candidatus Nomurabacteria bacterium CG1_02_47_685</name>
    <dbReference type="NCBI Taxonomy" id="1805282"/>
    <lineage>
        <taxon>Bacteria</taxon>
        <taxon>Candidatus Nomuraibacteriota</taxon>
    </lineage>
</organism>
<feature type="transmembrane region" description="Helical" evidence="6">
    <location>
        <begin position="30"/>
        <end position="48"/>
    </location>
</feature>
<reference evidence="8 9" key="1">
    <citation type="journal article" date="2016" name="Environ. Microbiol.">
        <title>Genomic resolution of a cold subsurface aquifer community provides metabolic insights for novel microbes adapted to high CO concentrations.</title>
        <authorList>
            <person name="Probst A.J."/>
            <person name="Castelle C.J."/>
            <person name="Singh A."/>
            <person name="Brown C.T."/>
            <person name="Anantharaman K."/>
            <person name="Sharon I."/>
            <person name="Hug L.A."/>
            <person name="Burstein D."/>
            <person name="Emerson J.B."/>
            <person name="Thomas B.C."/>
            <person name="Banfield J.F."/>
        </authorList>
    </citation>
    <scope>NUCLEOTIDE SEQUENCE [LARGE SCALE GENOMIC DNA]</scope>
    <source>
        <strain evidence="8">CG1_02_47_685</strain>
    </source>
</reference>
<comment type="caution">
    <text evidence="8">The sequence shown here is derived from an EMBL/GenBank/DDBJ whole genome shotgun (WGS) entry which is preliminary data.</text>
</comment>
<dbReference type="GO" id="GO:0000271">
    <property type="term" value="P:polysaccharide biosynthetic process"/>
    <property type="evidence" value="ECO:0007669"/>
    <property type="project" value="InterPro"/>
</dbReference>
<dbReference type="EMBL" id="MNVO01000006">
    <property type="protein sequence ID" value="OIO33477.1"/>
    <property type="molecule type" value="Genomic_DNA"/>
</dbReference>
<keyword evidence="5 6" id="KW-0472">Membrane</keyword>
<dbReference type="PANTHER" id="PTHR38459:SF1">
    <property type="entry name" value="PROPHAGE BACTOPRENOL-LINKED GLUCOSE TRANSLOCASE HOMOLOG"/>
    <property type="match status" value="1"/>
</dbReference>
<sequence>MQFFRYLVSGSIATAVNLAALYALTERAGLWYVFSLVIAFAIAFAASFSLQKLWTFSNTEMQRTLPQVFLFLLVQLINLGINAVAVYALVEYAGIWYMAAQFFVLAAISVGSFFVFKFVIFGETVDTEEMTL</sequence>
<evidence type="ECO:0000259" key="7">
    <source>
        <dbReference type="Pfam" id="PF04138"/>
    </source>
</evidence>
<dbReference type="AlphaFoldDB" id="A0A1J4VFH5"/>
<feature type="transmembrane region" description="Helical" evidence="6">
    <location>
        <begin position="95"/>
        <end position="120"/>
    </location>
</feature>
<feature type="domain" description="GtrA/DPMS transmembrane" evidence="7">
    <location>
        <begin position="5"/>
        <end position="121"/>
    </location>
</feature>
<keyword evidence="3 6" id="KW-0812">Transmembrane</keyword>
<evidence type="ECO:0000256" key="5">
    <source>
        <dbReference type="ARBA" id="ARBA00023136"/>
    </source>
</evidence>
<keyword evidence="4 6" id="KW-1133">Transmembrane helix</keyword>
<dbReference type="STRING" id="1805282.AUJ44_00370"/>
<dbReference type="PANTHER" id="PTHR38459">
    <property type="entry name" value="PROPHAGE BACTOPRENOL-LINKED GLUCOSE TRANSLOCASE HOMOLOG"/>
    <property type="match status" value="1"/>
</dbReference>
<evidence type="ECO:0000256" key="2">
    <source>
        <dbReference type="ARBA" id="ARBA00009399"/>
    </source>
</evidence>
<gene>
    <name evidence="8" type="ORF">AUJ44_00370</name>
</gene>
<evidence type="ECO:0000313" key="8">
    <source>
        <dbReference type="EMBL" id="OIO33477.1"/>
    </source>
</evidence>
<dbReference type="Proteomes" id="UP000183206">
    <property type="component" value="Unassembled WGS sequence"/>
</dbReference>
<evidence type="ECO:0000256" key="4">
    <source>
        <dbReference type="ARBA" id="ARBA00022989"/>
    </source>
</evidence>
<accession>A0A1J4VFH5</accession>
<evidence type="ECO:0000313" key="9">
    <source>
        <dbReference type="Proteomes" id="UP000183206"/>
    </source>
</evidence>
<dbReference type="Pfam" id="PF04138">
    <property type="entry name" value="GtrA_DPMS_TM"/>
    <property type="match status" value="1"/>
</dbReference>
<dbReference type="InterPro" id="IPR007267">
    <property type="entry name" value="GtrA_DPMS_TM"/>
</dbReference>
<dbReference type="GO" id="GO:0005886">
    <property type="term" value="C:plasma membrane"/>
    <property type="evidence" value="ECO:0007669"/>
    <property type="project" value="TreeGrafter"/>
</dbReference>
<proteinExistence type="inferred from homology"/>